<feature type="binding site" evidence="6">
    <location>
        <begin position="32"/>
        <end position="37"/>
    </location>
    <ligand>
        <name>ATP</name>
        <dbReference type="ChEBI" id="CHEBI:30616"/>
    </ligand>
</feature>
<proteinExistence type="inferred from homology"/>
<feature type="region of interest" description="Disordered" evidence="7">
    <location>
        <begin position="354"/>
        <end position="379"/>
    </location>
</feature>
<gene>
    <name evidence="6 9" type="primary">tilS</name>
    <name evidence="9" type="ORF">DW352_11095</name>
</gene>
<dbReference type="EMBL" id="CP031417">
    <property type="protein sequence ID" value="AXK83986.1"/>
    <property type="molecule type" value="Genomic_DNA"/>
</dbReference>
<dbReference type="InterPro" id="IPR011063">
    <property type="entry name" value="TilS/TtcA_N"/>
</dbReference>
<dbReference type="NCBIfam" id="TIGR02432">
    <property type="entry name" value="lysidine_TilS_N"/>
    <property type="match status" value="1"/>
</dbReference>
<keyword evidence="4 6" id="KW-0067">ATP-binding</keyword>
<dbReference type="Pfam" id="PF01171">
    <property type="entry name" value="ATP_bind_3"/>
    <property type="match status" value="1"/>
</dbReference>
<keyword evidence="6" id="KW-0963">Cytoplasm</keyword>
<evidence type="ECO:0000259" key="8">
    <source>
        <dbReference type="Pfam" id="PF01171"/>
    </source>
</evidence>
<keyword evidence="3 6" id="KW-0547">Nucleotide-binding</keyword>
<evidence type="ECO:0000313" key="9">
    <source>
        <dbReference type="EMBL" id="AXK83986.1"/>
    </source>
</evidence>
<name>A0A346A489_9HYPH</name>
<dbReference type="Gene3D" id="3.40.50.620">
    <property type="entry name" value="HUPs"/>
    <property type="match status" value="1"/>
</dbReference>
<comment type="function">
    <text evidence="6">Ligates lysine onto the cytidine present at position 34 of the AUA codon-specific tRNA(Ile) that contains the anticodon CAU, in an ATP-dependent manner. Cytidine is converted to lysidine, thus changing the amino acid specificity of the tRNA from methionine to isoleucine.</text>
</comment>
<protein>
    <recommendedName>
        <fullName evidence="6">tRNA(Ile)-lysidine synthase</fullName>
        <ecNumber evidence="6">6.3.4.19</ecNumber>
    </recommendedName>
    <alternativeName>
        <fullName evidence="6">tRNA(Ile)-2-lysyl-cytidine synthase</fullName>
    </alternativeName>
    <alternativeName>
        <fullName evidence="6">tRNA(Ile)-lysidine synthetase</fullName>
    </alternativeName>
</protein>
<dbReference type="InterPro" id="IPR012094">
    <property type="entry name" value="tRNA_Ile_lys_synt"/>
</dbReference>
<keyword evidence="2 6" id="KW-0819">tRNA processing</keyword>
<dbReference type="PANTHER" id="PTHR43033">
    <property type="entry name" value="TRNA(ILE)-LYSIDINE SYNTHASE-RELATED"/>
    <property type="match status" value="1"/>
</dbReference>
<dbReference type="InterPro" id="IPR012795">
    <property type="entry name" value="tRNA_Ile_lys_synt_N"/>
</dbReference>
<keyword evidence="1 6" id="KW-0436">Ligase</keyword>
<dbReference type="GO" id="GO:0005737">
    <property type="term" value="C:cytoplasm"/>
    <property type="evidence" value="ECO:0007669"/>
    <property type="project" value="UniProtKB-SubCell"/>
</dbReference>
<accession>A0A346A489</accession>
<dbReference type="GO" id="GO:0006400">
    <property type="term" value="P:tRNA modification"/>
    <property type="evidence" value="ECO:0007669"/>
    <property type="project" value="UniProtKB-UniRule"/>
</dbReference>
<feature type="domain" description="tRNA(Ile)-lysidine/2-thiocytidine synthase N-terminal" evidence="8">
    <location>
        <begin position="27"/>
        <end position="228"/>
    </location>
</feature>
<feature type="compositionally biased region" description="Basic and acidic residues" evidence="7">
    <location>
        <begin position="169"/>
        <end position="179"/>
    </location>
</feature>
<organism evidence="9 10">
    <name type="scientific">Pseudolabrys taiwanensis</name>
    <dbReference type="NCBI Taxonomy" id="331696"/>
    <lineage>
        <taxon>Bacteria</taxon>
        <taxon>Pseudomonadati</taxon>
        <taxon>Pseudomonadota</taxon>
        <taxon>Alphaproteobacteria</taxon>
        <taxon>Hyphomicrobiales</taxon>
        <taxon>Xanthobacteraceae</taxon>
        <taxon>Pseudolabrys</taxon>
    </lineage>
</organism>
<evidence type="ECO:0000256" key="7">
    <source>
        <dbReference type="SAM" id="MobiDB-lite"/>
    </source>
</evidence>
<evidence type="ECO:0000256" key="4">
    <source>
        <dbReference type="ARBA" id="ARBA00022840"/>
    </source>
</evidence>
<evidence type="ECO:0000256" key="6">
    <source>
        <dbReference type="HAMAP-Rule" id="MF_01161"/>
    </source>
</evidence>
<feature type="compositionally biased region" description="Basic residues" evidence="7">
    <location>
        <begin position="356"/>
        <end position="367"/>
    </location>
</feature>
<dbReference type="AlphaFoldDB" id="A0A346A489"/>
<dbReference type="PANTHER" id="PTHR43033:SF1">
    <property type="entry name" value="TRNA(ILE)-LYSIDINE SYNTHASE-RELATED"/>
    <property type="match status" value="1"/>
</dbReference>
<keyword evidence="10" id="KW-1185">Reference proteome</keyword>
<dbReference type="GO" id="GO:0005524">
    <property type="term" value="F:ATP binding"/>
    <property type="evidence" value="ECO:0007669"/>
    <property type="project" value="UniProtKB-UniRule"/>
</dbReference>
<reference evidence="9 10" key="1">
    <citation type="submission" date="2018-07" db="EMBL/GenBank/DDBJ databases">
        <authorList>
            <person name="Quirk P.G."/>
            <person name="Krulwich T.A."/>
        </authorList>
    </citation>
    <scope>NUCLEOTIDE SEQUENCE [LARGE SCALE GENOMIC DNA]</scope>
    <source>
        <strain evidence="9 10">CC-BB4</strain>
    </source>
</reference>
<evidence type="ECO:0000313" key="10">
    <source>
        <dbReference type="Proteomes" id="UP000254889"/>
    </source>
</evidence>
<dbReference type="Proteomes" id="UP000254889">
    <property type="component" value="Chromosome"/>
</dbReference>
<dbReference type="SUPFAM" id="SSF52402">
    <property type="entry name" value="Adenine nucleotide alpha hydrolases-like"/>
    <property type="match status" value="1"/>
</dbReference>
<dbReference type="GO" id="GO:0032267">
    <property type="term" value="F:tRNA(Ile)-lysidine synthase activity"/>
    <property type="evidence" value="ECO:0007669"/>
    <property type="project" value="UniProtKB-EC"/>
</dbReference>
<dbReference type="RefSeq" id="WP_115694365.1">
    <property type="nucleotide sequence ID" value="NZ_CP031417.1"/>
</dbReference>
<evidence type="ECO:0000256" key="2">
    <source>
        <dbReference type="ARBA" id="ARBA00022694"/>
    </source>
</evidence>
<evidence type="ECO:0000256" key="1">
    <source>
        <dbReference type="ARBA" id="ARBA00022598"/>
    </source>
</evidence>
<dbReference type="KEGG" id="ptaw:DW352_11095"/>
<sequence length="379" mass="40552">MPPDDSEPVSGAEAAALFADLIDAPALVLAVSGGPDSTALMMLVARWRAALKHGPKLIAVTVDHGLRPEAKQEAAAVGRLARKLKLSHATLRWTGRKPATGLQQAARSARYRLLADAARKAKATHVLTAHTLDDQAETVLIRMSRGSGVTGLGAMSRTRSLPTARRASSPREGEGRREGAGGTSQVTLLRPLLTIPKSRLIATLRAAEIAFAEDPSNRDPRFTRARLRGLMPQLAEEGLDAHRLGQLARRLKRADAALEAVVSVAEAELVLGAGSGGIRYDRGRYDTMPEEIALRLLGRGIARYGTEGQVELGKLEALKQALDQAHKTGSRFRRSLAGAIVTLTVAEILVEPAPPRRSKTLTKHRQGRAGGRATRGKSR</sequence>
<dbReference type="OrthoDB" id="9807403at2"/>
<dbReference type="CDD" id="cd01992">
    <property type="entry name" value="TilS_N"/>
    <property type="match status" value="1"/>
</dbReference>
<feature type="region of interest" description="Disordered" evidence="7">
    <location>
        <begin position="151"/>
        <end position="183"/>
    </location>
</feature>
<evidence type="ECO:0000256" key="3">
    <source>
        <dbReference type="ARBA" id="ARBA00022741"/>
    </source>
</evidence>
<evidence type="ECO:0000256" key="5">
    <source>
        <dbReference type="ARBA" id="ARBA00048539"/>
    </source>
</evidence>
<dbReference type="HAMAP" id="MF_01161">
    <property type="entry name" value="tRNA_Ile_lys_synt"/>
    <property type="match status" value="1"/>
</dbReference>
<comment type="subcellular location">
    <subcellularLocation>
        <location evidence="6">Cytoplasm</location>
    </subcellularLocation>
</comment>
<comment type="similarity">
    <text evidence="6">Belongs to the tRNA(Ile)-lysidine synthase family.</text>
</comment>
<dbReference type="EC" id="6.3.4.19" evidence="6"/>
<comment type="catalytic activity">
    <reaction evidence="5 6">
        <text>cytidine(34) in tRNA(Ile2) + L-lysine + ATP = lysidine(34) in tRNA(Ile2) + AMP + diphosphate + H(+)</text>
        <dbReference type="Rhea" id="RHEA:43744"/>
        <dbReference type="Rhea" id="RHEA-COMP:10625"/>
        <dbReference type="Rhea" id="RHEA-COMP:10670"/>
        <dbReference type="ChEBI" id="CHEBI:15378"/>
        <dbReference type="ChEBI" id="CHEBI:30616"/>
        <dbReference type="ChEBI" id="CHEBI:32551"/>
        <dbReference type="ChEBI" id="CHEBI:33019"/>
        <dbReference type="ChEBI" id="CHEBI:82748"/>
        <dbReference type="ChEBI" id="CHEBI:83665"/>
        <dbReference type="ChEBI" id="CHEBI:456215"/>
        <dbReference type="EC" id="6.3.4.19"/>
    </reaction>
</comment>
<comment type="domain">
    <text evidence="6">The N-terminal region contains the highly conserved SGGXDS motif, predicted to be a P-loop motif involved in ATP binding.</text>
</comment>
<dbReference type="InterPro" id="IPR014729">
    <property type="entry name" value="Rossmann-like_a/b/a_fold"/>
</dbReference>